<sequence>MLTFNKNVFFFKKKIIILKIFIILSVTSCNINVLQKNHNLFINENNQNQFKKLIIPKEINIPTEDQEYKIPYTEEDLKKDKIDIFPPV</sequence>
<dbReference type="RefSeq" id="WP_158348304.1">
    <property type="nucleotide sequence ID" value="NZ_CP042427.1"/>
</dbReference>
<name>A0A5J6ZET7_9GAMM</name>
<keyword evidence="1" id="KW-0812">Transmembrane</keyword>
<organism evidence="2 3">
    <name type="scientific">Buchnera aphidicola</name>
    <name type="common">Aphis fabae</name>
    <dbReference type="NCBI Taxonomy" id="571430"/>
    <lineage>
        <taxon>Bacteria</taxon>
        <taxon>Pseudomonadati</taxon>
        <taxon>Pseudomonadota</taxon>
        <taxon>Gammaproteobacteria</taxon>
        <taxon>Enterobacterales</taxon>
        <taxon>Erwiniaceae</taxon>
        <taxon>Buchnera</taxon>
    </lineage>
</organism>
<evidence type="ECO:0000256" key="1">
    <source>
        <dbReference type="SAM" id="Phobius"/>
    </source>
</evidence>
<evidence type="ECO:0008006" key="4">
    <source>
        <dbReference type="Google" id="ProtNLM"/>
    </source>
</evidence>
<evidence type="ECO:0000313" key="2">
    <source>
        <dbReference type="EMBL" id="QFQ32833.1"/>
    </source>
</evidence>
<keyword evidence="1" id="KW-1133">Transmembrane helix</keyword>
<dbReference type="EMBL" id="CP042427">
    <property type="protein sequence ID" value="QFQ32833.1"/>
    <property type="molecule type" value="Genomic_DNA"/>
</dbReference>
<keyword evidence="1" id="KW-0472">Membrane</keyword>
<evidence type="ECO:0000313" key="3">
    <source>
        <dbReference type="Proteomes" id="UP000325981"/>
    </source>
</evidence>
<feature type="transmembrane region" description="Helical" evidence="1">
    <location>
        <begin position="15"/>
        <end position="34"/>
    </location>
</feature>
<accession>A0A5J6ZET7</accession>
<proteinExistence type="predicted"/>
<protein>
    <recommendedName>
        <fullName evidence="4">Outer membrane protein assembly factor BamC</fullName>
    </recommendedName>
</protein>
<gene>
    <name evidence="2" type="ORF">FQV33_02515</name>
</gene>
<dbReference type="AlphaFoldDB" id="A0A5J6ZET7"/>
<reference evidence="2 3" key="1">
    <citation type="submission" date="2019-07" db="EMBL/GenBank/DDBJ databases">
        <title>Buchnera limit thermal tolerance of host aphids.</title>
        <authorList>
            <person name="Zhang B."/>
            <person name="Moran N."/>
        </authorList>
    </citation>
    <scope>NUCLEOTIDE SEQUENCE [LARGE SCALE GENOMIC DNA]</scope>
    <source>
        <strain evidence="2 3">Afa-UT1</strain>
    </source>
</reference>
<dbReference type="OrthoDB" id="6554624at2"/>
<dbReference type="Proteomes" id="UP000325981">
    <property type="component" value="Chromosome"/>
</dbReference>